<feature type="transmembrane region" description="Helical" evidence="6">
    <location>
        <begin position="96"/>
        <end position="118"/>
    </location>
</feature>
<dbReference type="InterPro" id="IPR002797">
    <property type="entry name" value="Polysacc_synth"/>
</dbReference>
<evidence type="ECO:0000313" key="7">
    <source>
        <dbReference type="EMBL" id="MBW9051551.1"/>
    </source>
</evidence>
<feature type="transmembrane region" description="Helical" evidence="6">
    <location>
        <begin position="440"/>
        <end position="460"/>
    </location>
</feature>
<organism evidence="7 8">
    <name type="scientific">Rhizobium mesosinicum</name>
    <dbReference type="NCBI Taxonomy" id="335017"/>
    <lineage>
        <taxon>Bacteria</taxon>
        <taxon>Pseudomonadati</taxon>
        <taxon>Pseudomonadota</taxon>
        <taxon>Alphaproteobacteria</taxon>
        <taxon>Hyphomicrobiales</taxon>
        <taxon>Rhizobiaceae</taxon>
        <taxon>Rhizobium/Agrobacterium group</taxon>
        <taxon>Rhizobium</taxon>
    </lineage>
</organism>
<evidence type="ECO:0000256" key="4">
    <source>
        <dbReference type="ARBA" id="ARBA00022989"/>
    </source>
</evidence>
<dbReference type="EMBL" id="JAEUAK010000001">
    <property type="protein sequence ID" value="MBW9051551.1"/>
    <property type="molecule type" value="Genomic_DNA"/>
</dbReference>
<comment type="subcellular location">
    <subcellularLocation>
        <location evidence="1">Cell membrane</location>
        <topology evidence="1">Multi-pass membrane protein</topology>
    </subcellularLocation>
</comment>
<protein>
    <submittedName>
        <fullName evidence="7">Oligosaccharide flippase family protein</fullName>
    </submittedName>
</protein>
<comment type="caution">
    <text evidence="7">The sequence shown here is derived from an EMBL/GenBank/DDBJ whole genome shotgun (WGS) entry which is preliminary data.</text>
</comment>
<accession>A0ABS7GPH5</accession>
<feature type="transmembrane region" description="Helical" evidence="6">
    <location>
        <begin position="54"/>
        <end position="75"/>
    </location>
</feature>
<sequence>MSKPRSGDRGEARSSLLGNSSWNLVAFVFTLIANLATVPFVVRWIGLHNFGNAGIVIAVTAPLTLIGTVLGQATVRETSTRTGRGEYSAAFHVAAVALKTCLITSAISCAGLVLIGPWLMKSLTSSDASSSQNFTMPFLIAATGIFAQQISLVLQAISVGRQNFKNVAKASAWSSFVTILVTLGCTWFVPTLNGYLLGFAGSLVLSTLGWLLITRHIFRDEHVGPKVGDELNALLHFGKWQGISQLAGIFGNQMDRYVLASMAPAAVVGQYNICNRVQEAGYIATIRACEVLFPRFGSMSVSSETERFDFFLASSWVNAAFGAIMLSPIAILSRPLLTLWVGRETADAAGHLLQVLILGGVIGCSYNVFFYYAASMGKNAIVTIVSLAYSIMTVIFSIVFIGYFGPIAAGTGLLVATIIRSVLTLVMIRRRFFTTFGGEQMFASTVGPTVVGSVLSLVFYQAEFDWIDNWFLLGFAYVLFFGIVGMAIVLTAMSSKTGRIILSRIYSSVRSAITVRYFDRLPGLTKHKRGL</sequence>
<evidence type="ECO:0000256" key="6">
    <source>
        <dbReference type="SAM" id="Phobius"/>
    </source>
</evidence>
<dbReference type="Proteomes" id="UP000717752">
    <property type="component" value="Unassembled WGS sequence"/>
</dbReference>
<keyword evidence="2" id="KW-1003">Cell membrane</keyword>
<feature type="transmembrane region" description="Helical" evidence="6">
    <location>
        <begin position="472"/>
        <end position="493"/>
    </location>
</feature>
<evidence type="ECO:0000256" key="1">
    <source>
        <dbReference type="ARBA" id="ARBA00004651"/>
    </source>
</evidence>
<keyword evidence="4 6" id="KW-1133">Transmembrane helix</keyword>
<reference evidence="7 8" key="1">
    <citation type="journal article" date="2021" name="MBio">
        <title>Poor Competitiveness of Bradyrhizobium in Pigeon Pea Root Colonization in Indian Soils.</title>
        <authorList>
            <person name="Chalasani D."/>
            <person name="Basu A."/>
            <person name="Pullabhotla S.V.S.R.N."/>
            <person name="Jorrin B."/>
            <person name="Neal A.L."/>
            <person name="Poole P.S."/>
            <person name="Podile A.R."/>
            <person name="Tkacz A."/>
        </authorList>
    </citation>
    <scope>NUCLEOTIDE SEQUENCE [LARGE SCALE GENOMIC DNA]</scope>
    <source>
        <strain evidence="7 8">HU56</strain>
    </source>
</reference>
<feature type="transmembrane region" description="Helical" evidence="6">
    <location>
        <begin position="138"/>
        <end position="158"/>
    </location>
</feature>
<feature type="transmembrane region" description="Helical" evidence="6">
    <location>
        <begin position="310"/>
        <end position="332"/>
    </location>
</feature>
<keyword evidence="3 6" id="KW-0812">Transmembrane</keyword>
<feature type="transmembrane region" description="Helical" evidence="6">
    <location>
        <begin position="407"/>
        <end position="428"/>
    </location>
</feature>
<dbReference type="PANTHER" id="PTHR30250:SF26">
    <property type="entry name" value="PSMA PROTEIN"/>
    <property type="match status" value="1"/>
</dbReference>
<evidence type="ECO:0000313" key="8">
    <source>
        <dbReference type="Proteomes" id="UP000717752"/>
    </source>
</evidence>
<feature type="transmembrane region" description="Helical" evidence="6">
    <location>
        <begin position="21"/>
        <end position="42"/>
    </location>
</feature>
<feature type="transmembrane region" description="Helical" evidence="6">
    <location>
        <begin position="352"/>
        <end position="373"/>
    </location>
</feature>
<gene>
    <name evidence="7" type="ORF">JNB85_03870</name>
</gene>
<dbReference type="Pfam" id="PF01943">
    <property type="entry name" value="Polysacc_synt"/>
    <property type="match status" value="1"/>
</dbReference>
<evidence type="ECO:0000256" key="3">
    <source>
        <dbReference type="ARBA" id="ARBA00022692"/>
    </source>
</evidence>
<proteinExistence type="predicted"/>
<dbReference type="InterPro" id="IPR050833">
    <property type="entry name" value="Poly_Biosynth_Transport"/>
</dbReference>
<keyword evidence="5 6" id="KW-0472">Membrane</keyword>
<feature type="transmembrane region" description="Helical" evidence="6">
    <location>
        <begin position="170"/>
        <end position="189"/>
    </location>
</feature>
<name>A0ABS7GPH5_9HYPH</name>
<feature type="transmembrane region" description="Helical" evidence="6">
    <location>
        <begin position="380"/>
        <end position="401"/>
    </location>
</feature>
<keyword evidence="8" id="KW-1185">Reference proteome</keyword>
<dbReference type="PANTHER" id="PTHR30250">
    <property type="entry name" value="PST FAMILY PREDICTED COLANIC ACID TRANSPORTER"/>
    <property type="match status" value="1"/>
</dbReference>
<dbReference type="RefSeq" id="WP_220333055.1">
    <property type="nucleotide sequence ID" value="NZ_JAEUAK010000001.1"/>
</dbReference>
<evidence type="ECO:0000256" key="2">
    <source>
        <dbReference type="ARBA" id="ARBA00022475"/>
    </source>
</evidence>
<evidence type="ECO:0000256" key="5">
    <source>
        <dbReference type="ARBA" id="ARBA00023136"/>
    </source>
</evidence>
<feature type="transmembrane region" description="Helical" evidence="6">
    <location>
        <begin position="195"/>
        <end position="213"/>
    </location>
</feature>